<accession>A0ABY5YQA7</accession>
<name>A0ABY5YQA7_9MICC</name>
<evidence type="ECO:0008006" key="4">
    <source>
        <dbReference type="Google" id="ProtNLM"/>
    </source>
</evidence>
<protein>
    <recommendedName>
        <fullName evidence="4">Pilus assembly protein TadE</fullName>
    </recommendedName>
</protein>
<evidence type="ECO:0000313" key="2">
    <source>
        <dbReference type="EMBL" id="UWX96283.1"/>
    </source>
</evidence>
<sequence length="145" mass="14931">MPSCGEGTERQSPEEDGSAVVEFIFLGLLLLVPVVYLVITVGQVQAASFAVVGAADAAARVYAAAPDAVVAEQRAADAAELALSDFGLETDSMLVDVSCSDTCLVPGSTVTVSVRFEVPLPGLPWTTGAPVVVDSESTQIVERFG</sequence>
<evidence type="ECO:0000256" key="1">
    <source>
        <dbReference type="SAM" id="Phobius"/>
    </source>
</evidence>
<reference evidence="2" key="1">
    <citation type="submission" date="2022-09" db="EMBL/GenBank/DDBJ databases">
        <title>Novel species in genus Arthrobacter.</title>
        <authorList>
            <person name="Liu Y."/>
        </authorList>
    </citation>
    <scope>NUCLEOTIDE SEQUENCE</scope>
    <source>
        <strain evidence="2">Zg-Y815</strain>
    </source>
</reference>
<feature type="transmembrane region" description="Helical" evidence="1">
    <location>
        <begin position="20"/>
        <end position="39"/>
    </location>
</feature>
<keyword evidence="3" id="KW-1185">Reference proteome</keyword>
<gene>
    <name evidence="2" type="ORF">N2K95_11470</name>
</gene>
<keyword evidence="1" id="KW-1133">Transmembrane helix</keyword>
<keyword evidence="1" id="KW-0472">Membrane</keyword>
<evidence type="ECO:0000313" key="3">
    <source>
        <dbReference type="Proteomes" id="UP001059859"/>
    </source>
</evidence>
<dbReference type="RefSeq" id="WP_260651657.1">
    <property type="nucleotide sequence ID" value="NZ_CP104275.1"/>
</dbReference>
<proteinExistence type="predicted"/>
<dbReference type="Proteomes" id="UP001059859">
    <property type="component" value="Chromosome"/>
</dbReference>
<organism evidence="2 3">
    <name type="scientific">Arthrobacter zhaoxinii</name>
    <dbReference type="NCBI Taxonomy" id="2964616"/>
    <lineage>
        <taxon>Bacteria</taxon>
        <taxon>Bacillati</taxon>
        <taxon>Actinomycetota</taxon>
        <taxon>Actinomycetes</taxon>
        <taxon>Micrococcales</taxon>
        <taxon>Micrococcaceae</taxon>
        <taxon>Arthrobacter</taxon>
    </lineage>
</organism>
<keyword evidence="1" id="KW-0812">Transmembrane</keyword>
<dbReference type="EMBL" id="CP104275">
    <property type="protein sequence ID" value="UWX96283.1"/>
    <property type="molecule type" value="Genomic_DNA"/>
</dbReference>